<dbReference type="EMBL" id="PDCK01000043">
    <property type="protein sequence ID" value="PRQ34327.1"/>
    <property type="molecule type" value="Genomic_DNA"/>
</dbReference>
<dbReference type="AlphaFoldDB" id="A0A2P6QJI5"/>
<dbReference type="Gramene" id="PRQ34327">
    <property type="protein sequence ID" value="PRQ34327"/>
    <property type="gene ID" value="RchiOBHm_Chr5g0067581"/>
</dbReference>
<sequence length="327" mass="36304">MAGIISLKALVDKGSNKVIFIESDNDFVDVLFSFLTIPIGTIVKLTSKQAVPLHIGCMNNLYDSVVNIDVQHFETEAYRDMLLSPQNGAESYCKNLKVKIDDFVQKGYFLCESWNCTFFENRLLSHYKGDCCQCGRCMNVSCGLTAPSSVEKDGGIFVKKKTARLMITDDLHVMSPLSAATCSIITNLGVGNENSKVEQLSFKVEVNQVMELLMSSLVSKTPLTEILLRHKQQKLSSENVHERICIGLQVSGDVLDENEKKISVKLTVRKSKNIVCYAEAGQDFVNLLFSFLTLPLGVILRHVQDVSVLSFCVCGLWLVKENASKAL</sequence>
<dbReference type="STRING" id="74649.A0A2P6QJI5"/>
<proteinExistence type="predicted"/>
<accession>A0A2P6QJI5</accession>
<reference evidence="1 2" key="1">
    <citation type="journal article" date="2018" name="Nat. Genet.">
        <title>The Rosa genome provides new insights in the design of modern roses.</title>
        <authorList>
            <person name="Bendahmane M."/>
        </authorList>
    </citation>
    <scope>NUCLEOTIDE SEQUENCE [LARGE SCALE GENOMIC DNA]</scope>
    <source>
        <strain evidence="2">cv. Old Blush</strain>
    </source>
</reference>
<dbReference type="PANTHER" id="PTHR33103:SF27">
    <property type="entry name" value="OS04G0594700 PROTEIN"/>
    <property type="match status" value="1"/>
</dbReference>
<evidence type="ECO:0000313" key="2">
    <source>
        <dbReference type="Proteomes" id="UP000238479"/>
    </source>
</evidence>
<dbReference type="InterPro" id="IPR007750">
    <property type="entry name" value="DUF674"/>
</dbReference>
<evidence type="ECO:0000313" key="1">
    <source>
        <dbReference type="EMBL" id="PRQ34327.1"/>
    </source>
</evidence>
<protein>
    <recommendedName>
        <fullName evidence="3">DUF674 family protein</fullName>
    </recommendedName>
</protein>
<dbReference type="OMA" id="HERICIG"/>
<gene>
    <name evidence="1" type="ORF">RchiOBHm_Chr5g0067581</name>
</gene>
<dbReference type="Proteomes" id="UP000238479">
    <property type="component" value="Chromosome 5"/>
</dbReference>
<keyword evidence="2" id="KW-1185">Reference proteome</keyword>
<organism evidence="1 2">
    <name type="scientific">Rosa chinensis</name>
    <name type="common">China rose</name>
    <dbReference type="NCBI Taxonomy" id="74649"/>
    <lineage>
        <taxon>Eukaryota</taxon>
        <taxon>Viridiplantae</taxon>
        <taxon>Streptophyta</taxon>
        <taxon>Embryophyta</taxon>
        <taxon>Tracheophyta</taxon>
        <taxon>Spermatophyta</taxon>
        <taxon>Magnoliopsida</taxon>
        <taxon>eudicotyledons</taxon>
        <taxon>Gunneridae</taxon>
        <taxon>Pentapetalae</taxon>
        <taxon>rosids</taxon>
        <taxon>fabids</taxon>
        <taxon>Rosales</taxon>
        <taxon>Rosaceae</taxon>
        <taxon>Rosoideae</taxon>
        <taxon>Rosoideae incertae sedis</taxon>
        <taxon>Rosa</taxon>
    </lineage>
</organism>
<evidence type="ECO:0008006" key="3">
    <source>
        <dbReference type="Google" id="ProtNLM"/>
    </source>
</evidence>
<dbReference type="PANTHER" id="PTHR33103">
    <property type="entry name" value="OS01G0153900 PROTEIN"/>
    <property type="match status" value="1"/>
</dbReference>
<name>A0A2P6QJI5_ROSCH</name>
<dbReference type="Pfam" id="PF05056">
    <property type="entry name" value="DUF674"/>
    <property type="match status" value="1"/>
</dbReference>
<comment type="caution">
    <text evidence="1">The sequence shown here is derived from an EMBL/GenBank/DDBJ whole genome shotgun (WGS) entry which is preliminary data.</text>
</comment>